<dbReference type="GO" id="GO:0055085">
    <property type="term" value="P:transmembrane transport"/>
    <property type="evidence" value="ECO:0007669"/>
    <property type="project" value="InterPro"/>
</dbReference>
<dbReference type="GO" id="GO:0015031">
    <property type="term" value="P:protein transport"/>
    <property type="evidence" value="ECO:0007669"/>
    <property type="project" value="UniProtKB-KW"/>
</dbReference>
<evidence type="ECO:0000256" key="4">
    <source>
        <dbReference type="ARBA" id="ARBA00022475"/>
    </source>
</evidence>
<evidence type="ECO:0000256" key="2">
    <source>
        <dbReference type="ARBA" id="ARBA00006555"/>
    </source>
</evidence>
<dbReference type="Pfam" id="PF03544">
    <property type="entry name" value="TonB_C"/>
    <property type="match status" value="1"/>
</dbReference>
<dbReference type="Gene3D" id="3.30.2420.10">
    <property type="entry name" value="TonB"/>
    <property type="match status" value="1"/>
</dbReference>
<keyword evidence="6" id="KW-0812">Transmembrane</keyword>
<comment type="similarity">
    <text evidence="2">Belongs to the TonB family.</text>
</comment>
<feature type="domain" description="TonB C-terminal" evidence="10">
    <location>
        <begin position="118"/>
        <end position="204"/>
    </location>
</feature>
<evidence type="ECO:0000256" key="9">
    <source>
        <dbReference type="ARBA" id="ARBA00023136"/>
    </source>
</evidence>
<dbReference type="EMBL" id="PDKO01000015">
    <property type="protein sequence ID" value="RXJ61436.1"/>
    <property type="molecule type" value="Genomic_DNA"/>
</dbReference>
<reference evidence="11 12" key="1">
    <citation type="submission" date="2017-10" db="EMBL/GenBank/DDBJ databases">
        <title>Genomics of the genus Arcobacter.</title>
        <authorList>
            <person name="Perez-Cataluna A."/>
            <person name="Figueras M.J."/>
        </authorList>
    </citation>
    <scope>NUCLEOTIDE SEQUENCE [LARGE SCALE GENOMIC DNA]</scope>
    <source>
        <strain evidence="11 12">DSM 24636</strain>
    </source>
</reference>
<keyword evidence="5" id="KW-0997">Cell inner membrane</keyword>
<evidence type="ECO:0000256" key="7">
    <source>
        <dbReference type="ARBA" id="ARBA00022927"/>
    </source>
</evidence>
<dbReference type="PANTHER" id="PTHR33446">
    <property type="entry name" value="PROTEIN TONB-RELATED"/>
    <property type="match status" value="1"/>
</dbReference>
<gene>
    <name evidence="11" type="ORF">CRV06_13500</name>
</gene>
<evidence type="ECO:0000259" key="10">
    <source>
        <dbReference type="PROSITE" id="PS52015"/>
    </source>
</evidence>
<dbReference type="GO" id="GO:0015891">
    <property type="term" value="P:siderophore transport"/>
    <property type="evidence" value="ECO:0007669"/>
    <property type="project" value="InterPro"/>
</dbReference>
<dbReference type="PROSITE" id="PS52015">
    <property type="entry name" value="TONB_CTD"/>
    <property type="match status" value="1"/>
</dbReference>
<name>A0A4Q0XVB6_9BACT</name>
<accession>A0A4Q0XVB6</accession>
<dbReference type="GO" id="GO:0031992">
    <property type="term" value="F:energy transducer activity"/>
    <property type="evidence" value="ECO:0007669"/>
    <property type="project" value="InterPro"/>
</dbReference>
<dbReference type="SUPFAM" id="SSF74653">
    <property type="entry name" value="TolA/TonB C-terminal domain"/>
    <property type="match status" value="1"/>
</dbReference>
<dbReference type="InterPro" id="IPR037682">
    <property type="entry name" value="TonB_C"/>
</dbReference>
<evidence type="ECO:0000313" key="11">
    <source>
        <dbReference type="EMBL" id="RXJ61436.1"/>
    </source>
</evidence>
<dbReference type="RefSeq" id="WP_129082880.1">
    <property type="nucleotide sequence ID" value="NZ_CP041070.1"/>
</dbReference>
<dbReference type="Proteomes" id="UP000290191">
    <property type="component" value="Unassembled WGS sequence"/>
</dbReference>
<keyword evidence="12" id="KW-1185">Reference proteome</keyword>
<dbReference type="InterPro" id="IPR006260">
    <property type="entry name" value="TonB/TolA_C"/>
</dbReference>
<dbReference type="PANTHER" id="PTHR33446:SF14">
    <property type="entry name" value="PROTEIN TONB"/>
    <property type="match status" value="1"/>
</dbReference>
<sequence length="204" mass="23661">MRLFLSFLFSIVISVGIFFGMQQMITSNQELKNDNKEPIQLNYLRDKKDTELKKKKRIKPKEPVKKIEPKKLKMVKTKMDTKITKNVKIKPFSMTKNIDISAISSLNGAQIAVNQGLFDANNLQTISRVNPHYPRKAKIRRKEGYVQLQFHITKEGQVINPMVLKAEPKGYFEEEAIKAIKKWRFKPSSSSKDATITFNFRLAR</sequence>
<evidence type="ECO:0000256" key="1">
    <source>
        <dbReference type="ARBA" id="ARBA00004383"/>
    </source>
</evidence>
<keyword evidence="4" id="KW-1003">Cell membrane</keyword>
<dbReference type="NCBIfam" id="TIGR01352">
    <property type="entry name" value="tonB_Cterm"/>
    <property type="match status" value="1"/>
</dbReference>
<evidence type="ECO:0000256" key="5">
    <source>
        <dbReference type="ARBA" id="ARBA00022519"/>
    </source>
</evidence>
<dbReference type="InterPro" id="IPR003538">
    <property type="entry name" value="TonB"/>
</dbReference>
<dbReference type="OrthoDB" id="9810145at2"/>
<keyword evidence="3" id="KW-0813">Transport</keyword>
<organism evidence="11 12">
    <name type="scientific">Halarcobacter anaerophilus</name>
    <dbReference type="NCBI Taxonomy" id="877500"/>
    <lineage>
        <taxon>Bacteria</taxon>
        <taxon>Pseudomonadati</taxon>
        <taxon>Campylobacterota</taxon>
        <taxon>Epsilonproteobacteria</taxon>
        <taxon>Campylobacterales</taxon>
        <taxon>Arcobacteraceae</taxon>
        <taxon>Halarcobacter</taxon>
    </lineage>
</organism>
<dbReference type="InterPro" id="IPR051045">
    <property type="entry name" value="TonB-dependent_transducer"/>
</dbReference>
<evidence type="ECO:0000256" key="3">
    <source>
        <dbReference type="ARBA" id="ARBA00022448"/>
    </source>
</evidence>
<evidence type="ECO:0000256" key="8">
    <source>
        <dbReference type="ARBA" id="ARBA00022989"/>
    </source>
</evidence>
<dbReference type="STRING" id="877500.GCA_000935065_01203"/>
<dbReference type="AlphaFoldDB" id="A0A4Q0XVB6"/>
<proteinExistence type="inferred from homology"/>
<keyword evidence="9" id="KW-0472">Membrane</keyword>
<keyword evidence="7" id="KW-0653">Protein transport</keyword>
<protein>
    <recommendedName>
        <fullName evidence="10">TonB C-terminal domain-containing protein</fullName>
    </recommendedName>
</protein>
<evidence type="ECO:0000256" key="6">
    <source>
        <dbReference type="ARBA" id="ARBA00022692"/>
    </source>
</evidence>
<dbReference type="PRINTS" id="PR01374">
    <property type="entry name" value="TONBPROTEIN"/>
</dbReference>
<keyword evidence="8" id="KW-1133">Transmembrane helix</keyword>
<evidence type="ECO:0000313" key="12">
    <source>
        <dbReference type="Proteomes" id="UP000290191"/>
    </source>
</evidence>
<dbReference type="GO" id="GO:0030288">
    <property type="term" value="C:outer membrane-bounded periplasmic space"/>
    <property type="evidence" value="ECO:0007669"/>
    <property type="project" value="InterPro"/>
</dbReference>
<comment type="caution">
    <text evidence="11">The sequence shown here is derived from an EMBL/GenBank/DDBJ whole genome shotgun (WGS) entry which is preliminary data.</text>
</comment>
<comment type="subcellular location">
    <subcellularLocation>
        <location evidence="1">Cell inner membrane</location>
        <topology evidence="1">Single-pass membrane protein</topology>
        <orientation evidence="1">Periplasmic side</orientation>
    </subcellularLocation>
</comment>
<dbReference type="GO" id="GO:0005886">
    <property type="term" value="C:plasma membrane"/>
    <property type="evidence" value="ECO:0007669"/>
    <property type="project" value="UniProtKB-SubCell"/>
</dbReference>